<dbReference type="InterPro" id="IPR013761">
    <property type="entry name" value="SAM/pointed_sf"/>
</dbReference>
<dbReference type="Gene3D" id="1.10.150.50">
    <property type="entry name" value="Transcription Factor, Ets-1"/>
    <property type="match status" value="1"/>
</dbReference>
<gene>
    <name evidence="3" type="ORF">ACA1_377830</name>
</gene>
<dbReference type="EMBL" id="KB008025">
    <property type="protein sequence ID" value="ELR15668.1"/>
    <property type="molecule type" value="Genomic_DNA"/>
</dbReference>
<dbReference type="SUPFAM" id="SSF54495">
    <property type="entry name" value="UBC-like"/>
    <property type="match status" value="1"/>
</dbReference>
<dbReference type="RefSeq" id="XP_004337681.1">
    <property type="nucleotide sequence ID" value="XM_004337633.1"/>
</dbReference>
<feature type="domain" description="UBC core" evidence="2">
    <location>
        <begin position="8"/>
        <end position="156"/>
    </location>
</feature>
<feature type="region of interest" description="Disordered" evidence="1">
    <location>
        <begin position="158"/>
        <end position="216"/>
    </location>
</feature>
<organism evidence="3 4">
    <name type="scientific">Acanthamoeba castellanii (strain ATCC 30010 / Neff)</name>
    <dbReference type="NCBI Taxonomy" id="1257118"/>
    <lineage>
        <taxon>Eukaryota</taxon>
        <taxon>Amoebozoa</taxon>
        <taxon>Discosea</taxon>
        <taxon>Longamoebia</taxon>
        <taxon>Centramoebida</taxon>
        <taxon>Acanthamoebidae</taxon>
        <taxon>Acanthamoeba</taxon>
    </lineage>
</organism>
<dbReference type="VEuPathDB" id="AmoebaDB:ACA1_377830"/>
<dbReference type="GeneID" id="14916324"/>
<feature type="compositionally biased region" description="Basic residues" evidence="1">
    <location>
        <begin position="240"/>
        <end position="254"/>
    </location>
</feature>
<dbReference type="Proteomes" id="UP000011083">
    <property type="component" value="Unassembled WGS sequence"/>
</dbReference>
<reference evidence="3 4" key="1">
    <citation type="journal article" date="2013" name="Genome Biol.">
        <title>Genome of Acanthamoeba castellanii highlights extensive lateral gene transfer and early evolution of tyrosine kinase signaling.</title>
        <authorList>
            <person name="Clarke M."/>
            <person name="Lohan A.J."/>
            <person name="Liu B."/>
            <person name="Lagkouvardos I."/>
            <person name="Roy S."/>
            <person name="Zafar N."/>
            <person name="Bertelli C."/>
            <person name="Schilde C."/>
            <person name="Kianianmomeni A."/>
            <person name="Burglin T.R."/>
            <person name="Frech C."/>
            <person name="Turcotte B."/>
            <person name="Kopec K.O."/>
            <person name="Synnott J.M."/>
            <person name="Choo C."/>
            <person name="Paponov I."/>
            <person name="Finkler A."/>
            <person name="Soon Heng Tan C."/>
            <person name="Hutchins A.P."/>
            <person name="Weinmeier T."/>
            <person name="Rattei T."/>
            <person name="Chu J.S."/>
            <person name="Gimenez G."/>
            <person name="Irimia M."/>
            <person name="Rigden D.J."/>
            <person name="Fitzpatrick D.A."/>
            <person name="Lorenzo-Morales J."/>
            <person name="Bateman A."/>
            <person name="Chiu C.H."/>
            <person name="Tang P."/>
            <person name="Hegemann P."/>
            <person name="Fromm H."/>
            <person name="Raoult D."/>
            <person name="Greub G."/>
            <person name="Miranda-Saavedra D."/>
            <person name="Chen N."/>
            <person name="Nash P."/>
            <person name="Ginger M.L."/>
            <person name="Horn M."/>
            <person name="Schaap P."/>
            <person name="Caler L."/>
            <person name="Loftus B."/>
        </authorList>
    </citation>
    <scope>NUCLEOTIDE SEQUENCE [LARGE SCALE GENOMIC DNA]</scope>
    <source>
        <strain evidence="3 4">Neff</strain>
    </source>
</reference>
<dbReference type="InterPro" id="IPR000608">
    <property type="entry name" value="UBC"/>
</dbReference>
<dbReference type="KEGG" id="acan:ACA1_377830"/>
<name>L8GSV2_ACACF</name>
<dbReference type="STRING" id="1257118.L8GSV2"/>
<dbReference type="AlphaFoldDB" id="L8GSV2"/>
<evidence type="ECO:0000259" key="2">
    <source>
        <dbReference type="PROSITE" id="PS50127"/>
    </source>
</evidence>
<dbReference type="OrthoDB" id="9978460at2759"/>
<dbReference type="Gene3D" id="3.10.110.10">
    <property type="entry name" value="Ubiquitin Conjugating Enzyme"/>
    <property type="match status" value="1"/>
</dbReference>
<evidence type="ECO:0000313" key="3">
    <source>
        <dbReference type="EMBL" id="ELR15668.1"/>
    </source>
</evidence>
<evidence type="ECO:0000256" key="1">
    <source>
        <dbReference type="SAM" id="MobiDB-lite"/>
    </source>
</evidence>
<dbReference type="SUPFAM" id="SSF47769">
    <property type="entry name" value="SAM/Pointed domain"/>
    <property type="match status" value="1"/>
</dbReference>
<sequence length="332" mass="37547">MVPSSPPTSEKVGALERISWELDQFDNDPPHGIYMAPYRVQVTIQGPHGSPYEGGIFKLDWSYSPHHPTRPPIVRFLTRIYHPSVDDEGKLGLRVLGPGLWRKEFTIRQILLDIKLLLLDPGTGGYPLVPGVRDIFNTDLDQFNRLARGWTRQYAGRDQACRPAGEEGEEEGYSRKKRPNNFAGPPLPPPSSLLHQPPAKRRRPDTPETLTLPLPPPLHPITLRLLLLPAPFPPCDRPPSPHHRQTPLLRHSRHSTPYGRPLNRRLRAQSLTVESGRAVFAREEVSYAAFLLLDADDLAQMGLPIGPRKVLLARIHQLRNNDQQHHESEHVV</sequence>
<dbReference type="InterPro" id="IPR016135">
    <property type="entry name" value="UBQ-conjugating_enzyme/RWD"/>
</dbReference>
<proteinExistence type="predicted"/>
<keyword evidence="4" id="KW-1185">Reference proteome</keyword>
<accession>L8GSV2</accession>
<evidence type="ECO:0000313" key="4">
    <source>
        <dbReference type="Proteomes" id="UP000011083"/>
    </source>
</evidence>
<dbReference type="Pfam" id="PF00179">
    <property type="entry name" value="UQ_con"/>
    <property type="match status" value="1"/>
</dbReference>
<protein>
    <submittedName>
        <fullName evidence="3">Ubiquitinconjugating enzyme subfamily protein</fullName>
    </submittedName>
</protein>
<dbReference type="PANTHER" id="PTHR24068">
    <property type="entry name" value="UBIQUITIN-CONJUGATING ENZYME E2"/>
    <property type="match status" value="1"/>
</dbReference>
<dbReference type="SMART" id="SM00212">
    <property type="entry name" value="UBCc"/>
    <property type="match status" value="1"/>
</dbReference>
<feature type="region of interest" description="Disordered" evidence="1">
    <location>
        <begin position="235"/>
        <end position="261"/>
    </location>
</feature>
<dbReference type="PROSITE" id="PS50127">
    <property type="entry name" value="UBC_2"/>
    <property type="match status" value="1"/>
</dbReference>